<keyword evidence="4" id="KW-0375">Hydrogen ion transport</keyword>
<gene>
    <name evidence="8" type="ORF">ZEAMMB73_Zm00001d051595</name>
</gene>
<dbReference type="STRING" id="4577.A0A1D6Q869"/>
<reference evidence="8" key="1">
    <citation type="submission" date="2015-12" db="EMBL/GenBank/DDBJ databases">
        <title>Update maize B73 reference genome by single molecule sequencing technologies.</title>
        <authorList>
            <consortium name="Maize Genome Sequencing Project"/>
            <person name="Ware D."/>
        </authorList>
    </citation>
    <scope>NUCLEOTIDE SEQUENCE</scope>
    <source>
        <tissue evidence="8">Seedling</tissue>
    </source>
</reference>
<keyword evidence="3" id="KW-0813">Transport</keyword>
<evidence type="ECO:0000256" key="7">
    <source>
        <dbReference type="ARBA" id="ARBA00023310"/>
    </source>
</evidence>
<keyword evidence="7" id="KW-0066">ATP synthesis</keyword>
<dbReference type="GO" id="GO:0016020">
    <property type="term" value="C:membrane"/>
    <property type="evidence" value="ECO:0007669"/>
    <property type="project" value="UniProtKB-SubCell"/>
</dbReference>
<dbReference type="InterPro" id="IPR026015">
    <property type="entry name" value="ATP_synth_OSCP/delta_N_sf"/>
</dbReference>
<evidence type="ECO:0000256" key="2">
    <source>
        <dbReference type="ARBA" id="ARBA00007046"/>
    </source>
</evidence>
<keyword evidence="6" id="KW-0472">Membrane</keyword>
<proteinExistence type="inferred from homology"/>
<dbReference type="AlphaFoldDB" id="A0A1D6Q869"/>
<dbReference type="NCBIfam" id="TIGR01145">
    <property type="entry name" value="ATP_synt_delta"/>
    <property type="match status" value="1"/>
</dbReference>
<dbReference type="PRINTS" id="PR00125">
    <property type="entry name" value="ATPASEDELTA"/>
</dbReference>
<dbReference type="SMR" id="A0A1D6Q869"/>
<dbReference type="EMBL" id="CM000780">
    <property type="protein sequence ID" value="AQK54614.1"/>
    <property type="molecule type" value="Genomic_DNA"/>
</dbReference>
<evidence type="ECO:0000313" key="8">
    <source>
        <dbReference type="EMBL" id="AQK54614.1"/>
    </source>
</evidence>
<evidence type="ECO:0000256" key="1">
    <source>
        <dbReference type="ARBA" id="ARBA00004370"/>
    </source>
</evidence>
<comment type="subcellular location">
    <subcellularLocation>
        <location evidence="1">Membrane</location>
    </subcellularLocation>
</comment>
<evidence type="ECO:0000256" key="6">
    <source>
        <dbReference type="ARBA" id="ARBA00023136"/>
    </source>
</evidence>
<name>A0A1D6Q869_MAIZE</name>
<evidence type="ECO:0000256" key="4">
    <source>
        <dbReference type="ARBA" id="ARBA00022781"/>
    </source>
</evidence>
<evidence type="ECO:0000256" key="5">
    <source>
        <dbReference type="ARBA" id="ARBA00023065"/>
    </source>
</evidence>
<comment type="similarity">
    <text evidence="2">Belongs to the ATPase delta chain family.</text>
</comment>
<evidence type="ECO:0000256" key="3">
    <source>
        <dbReference type="ARBA" id="ARBA00022448"/>
    </source>
</evidence>
<dbReference type="GO" id="GO:0046933">
    <property type="term" value="F:proton-transporting ATP synthase activity, rotational mechanism"/>
    <property type="evidence" value="ECO:0007669"/>
    <property type="project" value="InterPro"/>
</dbReference>
<dbReference type="HAMAP" id="MF_01416">
    <property type="entry name" value="ATP_synth_delta_bact"/>
    <property type="match status" value="1"/>
</dbReference>
<protein>
    <submittedName>
        <fullName evidence="8">ATP synthase subunit O mitochondrial</fullName>
    </submittedName>
</protein>
<dbReference type="InterPro" id="IPR020781">
    <property type="entry name" value="ATPase_OSCP/d_CS"/>
</dbReference>
<dbReference type="SUPFAM" id="SSF47928">
    <property type="entry name" value="N-terminal domain of the delta subunit of the F1F0-ATP synthase"/>
    <property type="match status" value="1"/>
</dbReference>
<dbReference type="Pfam" id="PF00213">
    <property type="entry name" value="OSCP"/>
    <property type="match status" value="1"/>
</dbReference>
<accession>A0A1D6Q869</accession>
<dbReference type="Gene3D" id="1.10.520.20">
    <property type="entry name" value="N-terminal domain of the delta subunit of the F1F0-ATP synthase"/>
    <property type="match status" value="1"/>
</dbReference>
<accession>A0A3L6F5N9</accession>
<dbReference type="ExpressionAtlas" id="A0A1D6Q869">
    <property type="expression patterns" value="baseline and differential"/>
</dbReference>
<organism evidence="8">
    <name type="scientific">Zea mays</name>
    <name type="common">Maize</name>
    <dbReference type="NCBI Taxonomy" id="4577"/>
    <lineage>
        <taxon>Eukaryota</taxon>
        <taxon>Viridiplantae</taxon>
        <taxon>Streptophyta</taxon>
        <taxon>Embryophyta</taxon>
        <taxon>Tracheophyta</taxon>
        <taxon>Spermatophyta</taxon>
        <taxon>Magnoliopsida</taxon>
        <taxon>Liliopsida</taxon>
        <taxon>Poales</taxon>
        <taxon>Poaceae</taxon>
        <taxon>PACMAD clade</taxon>
        <taxon>Panicoideae</taxon>
        <taxon>Andropogonodae</taxon>
        <taxon>Andropogoneae</taxon>
        <taxon>Tripsacinae</taxon>
        <taxon>Zea</taxon>
    </lineage>
</organism>
<keyword evidence="5" id="KW-0406">Ion transport</keyword>
<dbReference type="FunCoup" id="A0A1D6Q869">
    <property type="interactions" value="3045"/>
</dbReference>
<dbReference type="PANTHER" id="PTHR11910">
    <property type="entry name" value="ATP SYNTHASE DELTA CHAIN"/>
    <property type="match status" value="1"/>
</dbReference>
<dbReference type="PROSITE" id="PS00389">
    <property type="entry name" value="ATPASE_DELTA"/>
    <property type="match status" value="1"/>
</dbReference>
<dbReference type="InParanoid" id="A0A1D6Q869"/>
<dbReference type="IntAct" id="A0A1D6Q869">
    <property type="interactions" value="13"/>
</dbReference>
<sequence length="242" mass="26627">MAAARHLRSGLPLLRAHLASSESAAVAQVSRGFASQAAKPTGKEIKVPKALFGGTGNYASALFLTAAKSNALDKVESEIKAIVEASKKSPLFSQFIKDLSVPKATRVKAIAEIFADAGFSDVTKNFLVPNFVLVYEAVLADNGRLKYIERIAERFVDLTMEHKGEMKVVVRTVISLTKEEEKELKETLQDILGENKTILVEQKIDYSIMGGLVIEFGQKVLDISIRNRAKQMEAFLRQPLDF</sequence>
<dbReference type="InterPro" id="IPR000711">
    <property type="entry name" value="ATPase_OSCP/dsu"/>
</dbReference>